<organism evidence="1 2">
    <name type="scientific">Nibrella viscosa</name>
    <dbReference type="NCBI Taxonomy" id="1084524"/>
    <lineage>
        <taxon>Bacteria</taxon>
        <taxon>Pseudomonadati</taxon>
        <taxon>Bacteroidota</taxon>
        <taxon>Cytophagia</taxon>
        <taxon>Cytophagales</taxon>
        <taxon>Spirosomataceae</taxon>
        <taxon>Nibrella</taxon>
    </lineage>
</organism>
<dbReference type="RefSeq" id="WP_345270582.1">
    <property type="nucleotide sequence ID" value="NZ_BAABHB010000014.1"/>
</dbReference>
<evidence type="ECO:0000313" key="2">
    <source>
        <dbReference type="Proteomes" id="UP001500936"/>
    </source>
</evidence>
<evidence type="ECO:0000313" key="1">
    <source>
        <dbReference type="EMBL" id="GAA4416429.1"/>
    </source>
</evidence>
<comment type="caution">
    <text evidence="1">The sequence shown here is derived from an EMBL/GenBank/DDBJ whole genome shotgun (WGS) entry which is preliminary data.</text>
</comment>
<accession>A0ABP8KU80</accession>
<dbReference type="EMBL" id="BAABHB010000014">
    <property type="protein sequence ID" value="GAA4416429.1"/>
    <property type="molecule type" value="Genomic_DNA"/>
</dbReference>
<sequence length="130" mass="14863">METSSFMYHMPVPESQTVVLDWVKATEEFYQWYFLIDQVLNRAQSGGRIRPGKKRAAQQTKSNDNVQQLLQLRKQMKDVLSTLMGDMNTAKPTRQAEVSKPGRLVVHTRLLEDLNRNIASELDKLTGAQA</sequence>
<keyword evidence="2" id="KW-1185">Reference proteome</keyword>
<name>A0ABP8KU80_9BACT</name>
<reference evidence="2" key="1">
    <citation type="journal article" date="2019" name="Int. J. Syst. Evol. Microbiol.">
        <title>The Global Catalogue of Microorganisms (GCM) 10K type strain sequencing project: providing services to taxonomists for standard genome sequencing and annotation.</title>
        <authorList>
            <consortium name="The Broad Institute Genomics Platform"/>
            <consortium name="The Broad Institute Genome Sequencing Center for Infectious Disease"/>
            <person name="Wu L."/>
            <person name="Ma J."/>
        </authorList>
    </citation>
    <scope>NUCLEOTIDE SEQUENCE [LARGE SCALE GENOMIC DNA]</scope>
    <source>
        <strain evidence="2">JCM 17925</strain>
    </source>
</reference>
<gene>
    <name evidence="1" type="ORF">GCM10023187_47840</name>
</gene>
<dbReference type="Proteomes" id="UP001500936">
    <property type="component" value="Unassembled WGS sequence"/>
</dbReference>
<proteinExistence type="predicted"/>
<protein>
    <submittedName>
        <fullName evidence="1">Uncharacterized protein</fullName>
    </submittedName>
</protein>